<dbReference type="InterPro" id="IPR042099">
    <property type="entry name" value="ANL_N_sf"/>
</dbReference>
<dbReference type="SUPFAM" id="SSF47336">
    <property type="entry name" value="ACP-like"/>
    <property type="match status" value="1"/>
</dbReference>
<protein>
    <recommendedName>
        <fullName evidence="4">Polyketide synthase-like phosphopantetheine-binding domain-containing protein</fullName>
    </recommendedName>
</protein>
<dbReference type="InterPro" id="IPR000873">
    <property type="entry name" value="AMP-dep_synth/lig_dom"/>
</dbReference>
<dbReference type="InterPro" id="IPR020806">
    <property type="entry name" value="PKS_PP-bd"/>
</dbReference>
<keyword evidence="1" id="KW-0596">Phosphopantetheine</keyword>
<feature type="region of interest" description="Disordered" evidence="3">
    <location>
        <begin position="166"/>
        <end position="189"/>
    </location>
</feature>
<dbReference type="InterPro" id="IPR013120">
    <property type="entry name" value="FAR_NAD-bd"/>
</dbReference>
<dbReference type="Pfam" id="PF07993">
    <property type="entry name" value="NAD_binding_4"/>
    <property type="match status" value="1"/>
</dbReference>
<sequence>MALDNVELPPLDGSIGYVLPGFVDFHAKYNPDLPFYVFPYPNLESDELRTTSYLEFAQATHRAAHHFRPNREGLEGTVVALVLSVDTLLYHAVLVGLIRAGCVPFAMSPRNSAPAIASMMEHAQCHHVISQPVFSDLMSNVRDALPRGYEMRLDEPPDLTFIYPTLAPSSTDGPAREPTPEPYPPPAEQPPLTSVAFYLHSSGSTGHPKPVPLTHEFVLQWSSCATVSHGRTHGIRWGVHALPPFHTMGIAAQLLAPLVAGQPSSLFPPRAIDAAPPVVPTPENTIENARKTGCNAIFSVPTFLETWAQSDGDIEYLKTLKYILYAGGPLYKATGDKLVGRGVHLVVGYGTTEVGTTVADFSAYDVEQLNPAINQVPEDWEWVTIDRICKPRWVDQGDGTYELQLLACPTHRPAVENLQLSSGERGYATSDLFIPHPTRPGLWKIVGRNDDVIVLGSGEKTVPAPLEGHIGAHPLVDGVLAFGRGHQQIGILVEPKAGYAPDPTNAAVVAEFRNTIWLCVEEANRAVPAFSRVFKEMILLTDPSRPLPRAGKGTVQRKKALELYAQDIVNLYKTVEDSASAHGVAPPISWDAQDVQSWLSEHAASVHGDRAVDPDRDLFEQGFDSLSATFLRNRIIGALRGSPDSSVNAVAQHISQNFVFQHPVLTSLATAVSRLVRSGDSALQSPSQEIEELIKQYTSVLPEHTQDTCDVDGRERVVLVTGTTGNLGAHVLALLLRDEQTKRVHALNRGSGLLHRQRAAFNAAQLPTELLDNPKLALHSVDFAKDNLSLSYEAIAEIRREVTHVVHIAWRVDFNLALTSFEKQIASAIRLLTMAPTAHYLFTSSISVAAGWTIDERYRDARVPEAAIHDSSLAAATSGYGMSKYVMEEVLSNARQRGFKTTALRIGQISGSSHSGAWNTSEWIPSIVKSGLALGALPESDSVVSWVPMDAVAHAVFDLVRGREAPEVINVVHPRPVKWGDVFGGMQAELGVTTPYVPIDAWVKKLEAIADNISTSDLERIPAVKLLQYFRALARSEAEAQRAEATSIEAGGFPLFETQTATEVSQTLANLPPLSENDTKAWVKYWKKTGFLP</sequence>
<dbReference type="InterPro" id="IPR036291">
    <property type="entry name" value="NAD(P)-bd_dom_sf"/>
</dbReference>
<dbReference type="SMART" id="SM00823">
    <property type="entry name" value="PKS_PP"/>
    <property type="match status" value="1"/>
</dbReference>
<dbReference type="Gene3D" id="3.40.50.12780">
    <property type="entry name" value="N-terminal domain of ligase-like"/>
    <property type="match status" value="1"/>
</dbReference>
<dbReference type="SUPFAM" id="SSF56801">
    <property type="entry name" value="Acetyl-CoA synthetase-like"/>
    <property type="match status" value="1"/>
</dbReference>
<dbReference type="GO" id="GO:0031177">
    <property type="term" value="F:phosphopantetheine binding"/>
    <property type="evidence" value="ECO:0007669"/>
    <property type="project" value="InterPro"/>
</dbReference>
<dbReference type="InterPro" id="IPR020845">
    <property type="entry name" value="AMP-binding_CS"/>
</dbReference>
<dbReference type="STRING" id="743788.S8EG26"/>
<dbReference type="InterPro" id="IPR051414">
    <property type="entry name" value="Adenylate-forming_Reductase"/>
</dbReference>
<gene>
    <name evidence="5" type="ORF">FOMPIDRAFT_1029465</name>
</gene>
<evidence type="ECO:0000256" key="1">
    <source>
        <dbReference type="ARBA" id="ARBA00022450"/>
    </source>
</evidence>
<dbReference type="eggNOG" id="KOG1178">
    <property type="taxonomic scope" value="Eukaryota"/>
</dbReference>
<evidence type="ECO:0000313" key="6">
    <source>
        <dbReference type="Proteomes" id="UP000015241"/>
    </source>
</evidence>
<dbReference type="PANTHER" id="PTHR43439:SF2">
    <property type="entry name" value="ENZYME, PUTATIVE (JCVI)-RELATED"/>
    <property type="match status" value="1"/>
</dbReference>
<reference evidence="5 6" key="1">
    <citation type="journal article" date="2012" name="Science">
        <title>The Paleozoic origin of enzymatic lignin decomposition reconstructed from 31 fungal genomes.</title>
        <authorList>
            <person name="Floudas D."/>
            <person name="Binder M."/>
            <person name="Riley R."/>
            <person name="Barry K."/>
            <person name="Blanchette R.A."/>
            <person name="Henrissat B."/>
            <person name="Martinez A.T."/>
            <person name="Otillar R."/>
            <person name="Spatafora J.W."/>
            <person name="Yadav J.S."/>
            <person name="Aerts A."/>
            <person name="Benoit I."/>
            <person name="Boyd A."/>
            <person name="Carlson A."/>
            <person name="Copeland A."/>
            <person name="Coutinho P.M."/>
            <person name="de Vries R.P."/>
            <person name="Ferreira P."/>
            <person name="Findley K."/>
            <person name="Foster B."/>
            <person name="Gaskell J."/>
            <person name="Glotzer D."/>
            <person name="Gorecki P."/>
            <person name="Heitman J."/>
            <person name="Hesse C."/>
            <person name="Hori C."/>
            <person name="Igarashi K."/>
            <person name="Jurgens J.A."/>
            <person name="Kallen N."/>
            <person name="Kersten P."/>
            <person name="Kohler A."/>
            <person name="Kuees U."/>
            <person name="Kumar T.K.A."/>
            <person name="Kuo A."/>
            <person name="LaButti K."/>
            <person name="Larrondo L.F."/>
            <person name="Lindquist E."/>
            <person name="Ling A."/>
            <person name="Lombard V."/>
            <person name="Lucas S."/>
            <person name="Lundell T."/>
            <person name="Martin R."/>
            <person name="McLaughlin D.J."/>
            <person name="Morgenstern I."/>
            <person name="Morin E."/>
            <person name="Murat C."/>
            <person name="Nagy L.G."/>
            <person name="Nolan M."/>
            <person name="Ohm R.A."/>
            <person name="Patyshakuliyeva A."/>
            <person name="Rokas A."/>
            <person name="Ruiz-Duenas F.J."/>
            <person name="Sabat G."/>
            <person name="Salamov A."/>
            <person name="Samejima M."/>
            <person name="Schmutz J."/>
            <person name="Slot J.C."/>
            <person name="St John F."/>
            <person name="Stenlid J."/>
            <person name="Sun H."/>
            <person name="Sun S."/>
            <person name="Syed K."/>
            <person name="Tsang A."/>
            <person name="Wiebenga A."/>
            <person name="Young D."/>
            <person name="Pisabarro A."/>
            <person name="Eastwood D.C."/>
            <person name="Martin F."/>
            <person name="Cullen D."/>
            <person name="Grigoriev I.V."/>
            <person name="Hibbett D.S."/>
        </authorList>
    </citation>
    <scope>NUCLEOTIDE SEQUENCE</scope>
    <source>
        <strain evidence="6">FP-58527</strain>
    </source>
</reference>
<dbReference type="EMBL" id="KE504137">
    <property type="protein sequence ID" value="EPT02174.1"/>
    <property type="molecule type" value="Genomic_DNA"/>
</dbReference>
<evidence type="ECO:0000256" key="3">
    <source>
        <dbReference type="SAM" id="MobiDB-lite"/>
    </source>
</evidence>
<dbReference type="Pfam" id="PF23562">
    <property type="entry name" value="AMP-binding_C_3"/>
    <property type="match status" value="1"/>
</dbReference>
<dbReference type="PANTHER" id="PTHR43439">
    <property type="entry name" value="PHENYLACETATE-COENZYME A LIGASE"/>
    <property type="match status" value="1"/>
</dbReference>
<dbReference type="HOGENOM" id="CLU_002220_1_0_1"/>
<dbReference type="InParanoid" id="S8EG26"/>
<evidence type="ECO:0000256" key="2">
    <source>
        <dbReference type="ARBA" id="ARBA00022553"/>
    </source>
</evidence>
<dbReference type="SUPFAM" id="SSF51735">
    <property type="entry name" value="NAD(P)-binding Rossmann-fold domains"/>
    <property type="match status" value="1"/>
</dbReference>
<dbReference type="InterPro" id="IPR036736">
    <property type="entry name" value="ACP-like_sf"/>
</dbReference>
<dbReference type="Gene3D" id="1.10.1200.10">
    <property type="entry name" value="ACP-like"/>
    <property type="match status" value="1"/>
</dbReference>
<evidence type="ECO:0000313" key="5">
    <source>
        <dbReference type="EMBL" id="EPT02174.1"/>
    </source>
</evidence>
<keyword evidence="6" id="KW-1185">Reference proteome</keyword>
<proteinExistence type="predicted"/>
<dbReference type="AlphaFoldDB" id="S8EG26"/>
<organism evidence="5 6">
    <name type="scientific">Fomitopsis schrenkii</name>
    <name type="common">Brown rot fungus</name>
    <dbReference type="NCBI Taxonomy" id="2126942"/>
    <lineage>
        <taxon>Eukaryota</taxon>
        <taxon>Fungi</taxon>
        <taxon>Dikarya</taxon>
        <taxon>Basidiomycota</taxon>
        <taxon>Agaricomycotina</taxon>
        <taxon>Agaricomycetes</taxon>
        <taxon>Polyporales</taxon>
        <taxon>Fomitopsis</taxon>
    </lineage>
</organism>
<dbReference type="PROSITE" id="PS00455">
    <property type="entry name" value="AMP_BINDING"/>
    <property type="match status" value="1"/>
</dbReference>
<dbReference type="eggNOG" id="KOG1177">
    <property type="taxonomic scope" value="Eukaryota"/>
</dbReference>
<feature type="compositionally biased region" description="Pro residues" evidence="3">
    <location>
        <begin position="180"/>
        <end position="189"/>
    </location>
</feature>
<name>S8EG26_FOMSC</name>
<dbReference type="Proteomes" id="UP000015241">
    <property type="component" value="Unassembled WGS sequence"/>
</dbReference>
<dbReference type="Pfam" id="PF00501">
    <property type="entry name" value="AMP-binding"/>
    <property type="match status" value="1"/>
</dbReference>
<accession>S8EG26</accession>
<evidence type="ECO:0000259" key="4">
    <source>
        <dbReference type="SMART" id="SM00823"/>
    </source>
</evidence>
<dbReference type="Gene3D" id="3.40.50.720">
    <property type="entry name" value="NAD(P)-binding Rossmann-like Domain"/>
    <property type="match status" value="1"/>
</dbReference>
<dbReference type="OrthoDB" id="429813at2759"/>
<keyword evidence="2" id="KW-0597">Phosphoprotein</keyword>
<feature type="domain" description="Polyketide synthase-like phosphopantetheine-binding" evidence="4">
    <location>
        <begin position="596"/>
        <end position="676"/>
    </location>
</feature>